<proteinExistence type="predicted"/>
<dbReference type="Gene3D" id="1.20.5.170">
    <property type="match status" value="1"/>
</dbReference>
<feature type="compositionally biased region" description="Polar residues" evidence="1">
    <location>
        <begin position="141"/>
        <end position="172"/>
    </location>
</feature>
<keyword evidence="3" id="KW-1185">Reference proteome</keyword>
<dbReference type="InterPro" id="IPR021833">
    <property type="entry name" value="DUF3425"/>
</dbReference>
<dbReference type="GO" id="GO:0003700">
    <property type="term" value="F:DNA-binding transcription factor activity"/>
    <property type="evidence" value="ECO:0007669"/>
    <property type="project" value="InterPro"/>
</dbReference>
<dbReference type="AlphaFoldDB" id="A0A0P7AYI1"/>
<dbReference type="Proteomes" id="UP000050424">
    <property type="component" value="Unassembled WGS sequence"/>
</dbReference>
<feature type="region of interest" description="Disordered" evidence="1">
    <location>
        <begin position="127"/>
        <end position="172"/>
    </location>
</feature>
<gene>
    <name evidence="2" type="ORF">AK830_g3532</name>
</gene>
<comment type="caution">
    <text evidence="2">The sequence shown here is derived from an EMBL/GenBank/DDBJ whole genome shotgun (WGS) entry which is preliminary data.</text>
</comment>
<dbReference type="OrthoDB" id="2985014at2759"/>
<dbReference type="InterPro" id="IPR046347">
    <property type="entry name" value="bZIP_sf"/>
</dbReference>
<feature type="region of interest" description="Disordered" evidence="1">
    <location>
        <begin position="195"/>
        <end position="232"/>
    </location>
</feature>
<protein>
    <recommendedName>
        <fullName evidence="4">BZIP domain-containing protein</fullName>
    </recommendedName>
</protein>
<evidence type="ECO:0000313" key="3">
    <source>
        <dbReference type="Proteomes" id="UP000050424"/>
    </source>
</evidence>
<dbReference type="SUPFAM" id="SSF57959">
    <property type="entry name" value="Leucine zipper domain"/>
    <property type="match status" value="1"/>
</dbReference>
<organism evidence="2 3">
    <name type="scientific">Neonectria ditissima</name>
    <dbReference type="NCBI Taxonomy" id="78410"/>
    <lineage>
        <taxon>Eukaryota</taxon>
        <taxon>Fungi</taxon>
        <taxon>Dikarya</taxon>
        <taxon>Ascomycota</taxon>
        <taxon>Pezizomycotina</taxon>
        <taxon>Sordariomycetes</taxon>
        <taxon>Hypocreomycetidae</taxon>
        <taxon>Hypocreales</taxon>
        <taxon>Nectriaceae</taxon>
        <taxon>Neonectria</taxon>
    </lineage>
</organism>
<evidence type="ECO:0000313" key="2">
    <source>
        <dbReference type="EMBL" id="KPM43008.1"/>
    </source>
</evidence>
<dbReference type="PANTHER" id="PTHR37012">
    <property type="entry name" value="B-ZIP TRANSCRIPTION FACTOR (EUROFUNG)-RELATED"/>
    <property type="match status" value="1"/>
</dbReference>
<feature type="compositionally biased region" description="Polar residues" evidence="1">
    <location>
        <begin position="1"/>
        <end position="14"/>
    </location>
</feature>
<accession>A0A0P7AYI1</accession>
<name>A0A0P7AYI1_9HYPO</name>
<sequence>MDSPDHSQTAPQGSSKKRSRTVSNLTDEQVQHKRNVDRRAQRAFRQRTKDCIVNLEQQFSQLQETAYHREQELIAVRQQNKSLTDHLEAILDLVSTALSHSREVARPSEGAESDSGLHQEPDLQHRFDRQNIPSPPPSGLDQHQLNQPTTNQPLAQPSPTPTDNQAPPNVNLTSNERVVPEQHASYSVPHVAPTMISNDSPLASGHTSHQTTSHATNCSMTESPVNQSTGGMSQADHFGSVPTPSSAILIDTRHYATRTSAFTVLPSHSPSTCPLDQILLDFLNSRREMLAGGADYNIVVGAQKPTVKALIDNTLVDSVHPLSRMLSEVLSTFPYVHQTEKFGLFFLMCLTMRWQICPTKENYLTLPKWLRPTVTQVTVPHAMWIDNIPWPGVRDILIENPEDYPFELFSEYYSQNVSLNWSFDSLDAVSDVGNDRILHSIFEKHIRNLKNWTVSSAFQTRFPSMMTSIDCME</sequence>
<evidence type="ECO:0000256" key="1">
    <source>
        <dbReference type="SAM" id="MobiDB-lite"/>
    </source>
</evidence>
<dbReference type="PANTHER" id="PTHR37012:SF2">
    <property type="entry name" value="BZIP DOMAIN-CONTAINING PROTEIN-RELATED"/>
    <property type="match status" value="1"/>
</dbReference>
<feature type="region of interest" description="Disordered" evidence="1">
    <location>
        <begin position="1"/>
        <end position="37"/>
    </location>
</feature>
<reference evidence="2 3" key="1">
    <citation type="submission" date="2015-09" db="EMBL/GenBank/DDBJ databases">
        <title>Draft genome of a European isolate of the apple canker pathogen Neonectria ditissima.</title>
        <authorList>
            <person name="Gomez-Cortecero A."/>
            <person name="Harrison R.J."/>
            <person name="Armitage A.D."/>
        </authorList>
    </citation>
    <scope>NUCLEOTIDE SEQUENCE [LARGE SCALE GENOMIC DNA]</scope>
    <source>
        <strain evidence="2 3">R09/05</strain>
    </source>
</reference>
<dbReference type="Pfam" id="PF11905">
    <property type="entry name" value="DUF3425"/>
    <property type="match status" value="1"/>
</dbReference>
<dbReference type="EMBL" id="LKCW01000039">
    <property type="protein sequence ID" value="KPM43008.1"/>
    <property type="molecule type" value="Genomic_DNA"/>
</dbReference>
<evidence type="ECO:0008006" key="4">
    <source>
        <dbReference type="Google" id="ProtNLM"/>
    </source>
</evidence>